<comment type="caution">
    <text evidence="2">The sequence shown here is derived from an EMBL/GenBank/DDBJ whole genome shotgun (WGS) entry which is preliminary data.</text>
</comment>
<evidence type="ECO:0000256" key="1">
    <source>
        <dbReference type="SAM" id="Phobius"/>
    </source>
</evidence>
<accession>W1MXH2</accession>
<dbReference type="Proteomes" id="UP000005777">
    <property type="component" value="Unassembled WGS sequence"/>
</dbReference>
<dbReference type="HOGENOM" id="CLU_1634222_0_0_11"/>
<reference evidence="2 3" key="1">
    <citation type="submission" date="2012-01" db="EMBL/GenBank/DDBJ databases">
        <title>The Genome Sequence of Scardovia inopinata F0304.</title>
        <authorList>
            <consortium name="The Broad Institute Genome Sequencing Platform"/>
            <person name="Earl A."/>
            <person name="Ward D."/>
            <person name="Feldgarden M."/>
            <person name="Gevers D."/>
            <person name="Izard J."/>
            <person name="Baranova O.V."/>
            <person name="Blanton J.M."/>
            <person name="Tanner A.C."/>
            <person name="Dewhirst F.E."/>
            <person name="Young S.K."/>
            <person name="Zeng Q."/>
            <person name="Gargeya S."/>
            <person name="Fitzgerald M."/>
            <person name="Haas B."/>
            <person name="Abouelleil A."/>
            <person name="Alvarado L."/>
            <person name="Arachchi H.M."/>
            <person name="Berlin A."/>
            <person name="Chapman S.B."/>
            <person name="Gearin G."/>
            <person name="Goldberg J."/>
            <person name="Griggs A."/>
            <person name="Gujja S."/>
            <person name="Hansen M."/>
            <person name="Heiman D."/>
            <person name="Howarth C."/>
            <person name="Larimer J."/>
            <person name="Lui A."/>
            <person name="MacDonald P.J."/>
            <person name="McCowen C."/>
            <person name="Montmayeur A."/>
            <person name="Murphy C."/>
            <person name="Neiman D."/>
            <person name="Pearson M."/>
            <person name="Priest M."/>
            <person name="Roberts A."/>
            <person name="Saif S."/>
            <person name="Shea T."/>
            <person name="Sisk P."/>
            <person name="Stolte C."/>
            <person name="Sykes S."/>
            <person name="Wortman J."/>
            <person name="Nusbaum C."/>
            <person name="Birren B."/>
        </authorList>
    </citation>
    <scope>NUCLEOTIDE SEQUENCE [LARGE SCALE GENOMIC DNA]</scope>
    <source>
        <strain evidence="2 3">F0304</strain>
    </source>
</reference>
<protein>
    <recommendedName>
        <fullName evidence="4">Transmembrane protein</fullName>
    </recommendedName>
</protein>
<evidence type="ECO:0008006" key="4">
    <source>
        <dbReference type="Google" id="ProtNLM"/>
    </source>
</evidence>
<proteinExistence type="predicted"/>
<sequence length="162" mass="18141">MQNVEISFATRRGVVVWGGVVYCFFCCLRGCFLRGWGLWLVVWWWFENSIACFVLLFMPELKVCFWFGFCFLIASVFLMGVLVWCACGGHVFCVRCLAACGWLGVLVLFVFSFLWACFESSVRFFCGGFDSGSGRTLAACLTHASRTGSCLVFAGWVRVANG</sequence>
<evidence type="ECO:0000313" key="3">
    <source>
        <dbReference type="Proteomes" id="UP000005777"/>
    </source>
</evidence>
<organism evidence="2 3">
    <name type="scientific">Scardovia inopinata F0304</name>
    <dbReference type="NCBI Taxonomy" id="641146"/>
    <lineage>
        <taxon>Bacteria</taxon>
        <taxon>Bacillati</taxon>
        <taxon>Actinomycetota</taxon>
        <taxon>Actinomycetes</taxon>
        <taxon>Bifidobacteriales</taxon>
        <taxon>Bifidobacteriaceae</taxon>
        <taxon>Scardovia</taxon>
    </lineage>
</organism>
<keyword evidence="1" id="KW-0472">Membrane</keyword>
<keyword evidence="1" id="KW-0812">Transmembrane</keyword>
<dbReference type="EMBL" id="ADCX01000001">
    <property type="protein sequence ID" value="EQW18260.1"/>
    <property type="molecule type" value="Genomic_DNA"/>
</dbReference>
<dbReference type="AlphaFoldDB" id="W1MXH2"/>
<feature type="transmembrane region" description="Helical" evidence="1">
    <location>
        <begin position="39"/>
        <end position="59"/>
    </location>
</feature>
<keyword evidence="3" id="KW-1185">Reference proteome</keyword>
<gene>
    <name evidence="2" type="ORF">HMPREF9020_01476</name>
</gene>
<feature type="transmembrane region" description="Helical" evidence="1">
    <location>
        <begin position="92"/>
        <end position="116"/>
    </location>
</feature>
<evidence type="ECO:0000313" key="2">
    <source>
        <dbReference type="EMBL" id="EQW18260.1"/>
    </source>
</evidence>
<keyword evidence="1" id="KW-1133">Transmembrane helix</keyword>
<name>W1MXH2_SCAIO</name>
<feature type="transmembrane region" description="Helical" evidence="1">
    <location>
        <begin position="65"/>
        <end position="85"/>
    </location>
</feature>
<feature type="transmembrane region" description="Helical" evidence="1">
    <location>
        <begin position="14"/>
        <end position="32"/>
    </location>
</feature>